<evidence type="ECO:0000259" key="3">
    <source>
        <dbReference type="PROSITE" id="PS51371"/>
    </source>
</evidence>
<gene>
    <name evidence="4" type="ordered locus">Kole_0347</name>
</gene>
<dbReference type="EMBL" id="CP001634">
    <property type="protein sequence ID" value="ACR79072.1"/>
    <property type="molecule type" value="Genomic_DNA"/>
</dbReference>
<dbReference type="OrthoDB" id="9790355at2"/>
<reference evidence="4 5" key="2">
    <citation type="journal article" date="2011" name="J. Bacteriol.">
        <title>Genome Sequence of Kosmotoga olearia Strain TBF 19.5.1, a Thermophilic Bacterium with a Wide Growth Temperature Range, Isolated from the Troll B Oil Platform in the North Sea.</title>
        <authorList>
            <person name="Swithers K.S."/>
            <person name="Dipippo J.L."/>
            <person name="Bruce D.C."/>
            <person name="Detter C."/>
            <person name="Tapia R."/>
            <person name="Han S."/>
            <person name="Goodwin L.A."/>
            <person name="Han J."/>
            <person name="Woyke T."/>
            <person name="Pitluck S."/>
            <person name="Pennacchio L."/>
            <person name="Nolan M."/>
            <person name="Mikhailova N."/>
            <person name="Land M.L."/>
            <person name="Nesbo C.L."/>
            <person name="Gogarten J.P."/>
            <person name="Noll K.M."/>
        </authorList>
    </citation>
    <scope>NUCLEOTIDE SEQUENCE [LARGE SCALE GENOMIC DNA]</scope>
    <source>
        <strain evidence="5">ATCC BAA-1733 / DSM 21960 / TBF 19.5.1</strain>
    </source>
</reference>
<dbReference type="SUPFAM" id="SSF54631">
    <property type="entry name" value="CBS-domain pair"/>
    <property type="match status" value="1"/>
</dbReference>
<organism evidence="4 5">
    <name type="scientific">Kosmotoga olearia (strain ATCC BAA-1733 / DSM 21960 / TBF 19.5.1)</name>
    <dbReference type="NCBI Taxonomy" id="521045"/>
    <lineage>
        <taxon>Bacteria</taxon>
        <taxon>Thermotogati</taxon>
        <taxon>Thermotogota</taxon>
        <taxon>Thermotogae</taxon>
        <taxon>Kosmotogales</taxon>
        <taxon>Kosmotogaceae</taxon>
        <taxon>Kosmotoga</taxon>
    </lineage>
</organism>
<sequence length="150" mass="16790">MKVRDAMIHDVSAVFEDETIEDFIITCLRKMRTGLPVVDEEFRVVGFISESDVIKSSLPSYFELLQSASFIPDTHQFVRRLGDIRNDPIASHMVSPAIAVKPDDTLINAADLLIKKGLKTLPVVDDDHKLVGIITRLNLIYSALQGRVLE</sequence>
<protein>
    <submittedName>
        <fullName evidence="4">CBS domain containing membrane protein</fullName>
    </submittedName>
</protein>
<dbReference type="STRING" id="521045.Kole_0347"/>
<dbReference type="AlphaFoldDB" id="C5CDI8"/>
<dbReference type="SMART" id="SM00116">
    <property type="entry name" value="CBS"/>
    <property type="match status" value="2"/>
</dbReference>
<dbReference type="Proteomes" id="UP000002382">
    <property type="component" value="Chromosome"/>
</dbReference>
<evidence type="ECO:0000313" key="4">
    <source>
        <dbReference type="EMBL" id="ACR79072.1"/>
    </source>
</evidence>
<dbReference type="RefSeq" id="WP_012744859.1">
    <property type="nucleotide sequence ID" value="NC_012785.1"/>
</dbReference>
<evidence type="ECO:0000256" key="2">
    <source>
        <dbReference type="PROSITE-ProRule" id="PRU00703"/>
    </source>
</evidence>
<dbReference type="InterPro" id="IPR000644">
    <property type="entry name" value="CBS_dom"/>
</dbReference>
<dbReference type="PANTHER" id="PTHR43080:SF2">
    <property type="entry name" value="CBS DOMAIN-CONTAINING PROTEIN"/>
    <property type="match status" value="1"/>
</dbReference>
<evidence type="ECO:0000256" key="1">
    <source>
        <dbReference type="ARBA" id="ARBA00023122"/>
    </source>
</evidence>
<name>C5CDI8_KOSOT</name>
<keyword evidence="1 2" id="KW-0129">CBS domain</keyword>
<proteinExistence type="predicted"/>
<dbReference type="HOGENOM" id="CLU_040681_9_0_0"/>
<dbReference type="Pfam" id="PF00571">
    <property type="entry name" value="CBS"/>
    <property type="match status" value="2"/>
</dbReference>
<dbReference type="InterPro" id="IPR051257">
    <property type="entry name" value="Diverse_CBS-Domain"/>
</dbReference>
<dbReference type="PROSITE" id="PS51371">
    <property type="entry name" value="CBS"/>
    <property type="match status" value="2"/>
</dbReference>
<dbReference type="KEGG" id="kol:Kole_0347"/>
<evidence type="ECO:0000313" key="5">
    <source>
        <dbReference type="Proteomes" id="UP000002382"/>
    </source>
</evidence>
<feature type="domain" description="CBS" evidence="3">
    <location>
        <begin position="7"/>
        <end position="64"/>
    </location>
</feature>
<dbReference type="PANTHER" id="PTHR43080">
    <property type="entry name" value="CBS DOMAIN-CONTAINING PROTEIN CBSX3, MITOCHONDRIAL"/>
    <property type="match status" value="1"/>
</dbReference>
<dbReference type="eggNOG" id="COG0517">
    <property type="taxonomic scope" value="Bacteria"/>
</dbReference>
<reference evidence="4 5" key="1">
    <citation type="submission" date="2009-06" db="EMBL/GenBank/DDBJ databases">
        <title>Complete sequence of Thermotogales bacterium TBF 19.5.1.</title>
        <authorList>
            <consortium name="US DOE Joint Genome Institute"/>
            <person name="Lucas S."/>
            <person name="Copeland A."/>
            <person name="Lapidus A."/>
            <person name="Glavina del Rio T."/>
            <person name="Tice H."/>
            <person name="Bruce D."/>
            <person name="Goodwin L."/>
            <person name="Pitluck S."/>
            <person name="Chertkov O."/>
            <person name="Brettin T."/>
            <person name="Detter J.C."/>
            <person name="Han C."/>
            <person name="Schmutz J."/>
            <person name="Larimer F."/>
            <person name="Land M."/>
            <person name="Hauser L."/>
            <person name="Kyrpides N."/>
            <person name="Ovchinnikova G."/>
            <person name="Noll K."/>
        </authorList>
    </citation>
    <scope>NUCLEOTIDE SEQUENCE [LARGE SCALE GENOMIC DNA]</scope>
    <source>
        <strain evidence="5">ATCC BAA-1733 / DSM 21960 / TBF 19.5.1</strain>
    </source>
</reference>
<dbReference type="Gene3D" id="3.10.580.10">
    <property type="entry name" value="CBS-domain"/>
    <property type="match status" value="1"/>
</dbReference>
<accession>C5CDI8</accession>
<feature type="domain" description="CBS" evidence="3">
    <location>
        <begin position="93"/>
        <end position="149"/>
    </location>
</feature>
<keyword evidence="5" id="KW-1185">Reference proteome</keyword>
<dbReference type="InterPro" id="IPR046342">
    <property type="entry name" value="CBS_dom_sf"/>
</dbReference>